<evidence type="ECO:0000313" key="1">
    <source>
        <dbReference type="EMBL" id="HIQ62548.1"/>
    </source>
</evidence>
<accession>A0A9D0YXC0</accession>
<name>A0A9D0YXC0_9FIRM</name>
<organism evidence="1 2">
    <name type="scientific">Candidatus Avichristensenella intestinipullorum</name>
    <dbReference type="NCBI Taxonomy" id="2840693"/>
    <lineage>
        <taxon>Bacteria</taxon>
        <taxon>Bacillati</taxon>
        <taxon>Bacillota</taxon>
        <taxon>Clostridia</taxon>
        <taxon>Candidatus Avichristensenella</taxon>
    </lineage>
</organism>
<gene>
    <name evidence="1" type="ORF">IAA66_03045</name>
</gene>
<comment type="caution">
    <text evidence="1">The sequence shown here is derived from an EMBL/GenBank/DDBJ whole genome shotgun (WGS) entry which is preliminary data.</text>
</comment>
<reference evidence="1" key="1">
    <citation type="submission" date="2020-10" db="EMBL/GenBank/DDBJ databases">
        <authorList>
            <person name="Gilroy R."/>
        </authorList>
    </citation>
    <scope>NUCLEOTIDE SEQUENCE</scope>
    <source>
        <strain evidence="1">ChiHile30-977</strain>
    </source>
</reference>
<dbReference type="Proteomes" id="UP000886819">
    <property type="component" value="Unassembled WGS sequence"/>
</dbReference>
<sequence length="300" mass="32069">MSEVLTRALREHAALSIVGMCKNAGKTTVLNRLIALSREDSHALALTSVGRDGEDTDVVTGTEKPGIWVHAGTLVATAADMLRLCDITREILYTTGMYTPLGEVVVVRALSDGFVQLAGPSMNDQLAALGRLLRALGAKRLLIDGALSRKTLCAPSVCDAAILCTGASCHPDLDTVVADTAHACRLLSLPQAQGENLRRHEIPGAVTDALLKKLDPKAGDEITVPDGSHMLLSRALFERLLARGVTFSAHRTVHLCCVCVNPYSARGVDFDPLALRTRMAEAVSVPVLNVKEEVLHENQL</sequence>
<protein>
    <submittedName>
        <fullName evidence="1">Uncharacterized protein</fullName>
    </submittedName>
</protein>
<evidence type="ECO:0000313" key="2">
    <source>
        <dbReference type="Proteomes" id="UP000886819"/>
    </source>
</evidence>
<dbReference type="EMBL" id="DVFI01000040">
    <property type="protein sequence ID" value="HIQ62548.1"/>
    <property type="molecule type" value="Genomic_DNA"/>
</dbReference>
<proteinExistence type="predicted"/>
<dbReference type="AlphaFoldDB" id="A0A9D0YXC0"/>
<reference evidence="1" key="2">
    <citation type="journal article" date="2021" name="PeerJ">
        <title>Extensive microbial diversity within the chicken gut microbiome revealed by metagenomics and culture.</title>
        <authorList>
            <person name="Gilroy R."/>
            <person name="Ravi A."/>
            <person name="Getino M."/>
            <person name="Pursley I."/>
            <person name="Horton D.L."/>
            <person name="Alikhan N.F."/>
            <person name="Baker D."/>
            <person name="Gharbi K."/>
            <person name="Hall N."/>
            <person name="Watson M."/>
            <person name="Adriaenssens E.M."/>
            <person name="Foster-Nyarko E."/>
            <person name="Jarju S."/>
            <person name="Secka A."/>
            <person name="Antonio M."/>
            <person name="Oren A."/>
            <person name="Chaudhuri R.R."/>
            <person name="La Ragione R."/>
            <person name="Hildebrand F."/>
            <person name="Pallen M.J."/>
        </authorList>
    </citation>
    <scope>NUCLEOTIDE SEQUENCE</scope>
    <source>
        <strain evidence="1">ChiHile30-977</strain>
    </source>
</reference>